<feature type="domain" description="AB hydrolase-1" evidence="1">
    <location>
        <begin position="54"/>
        <end position="279"/>
    </location>
</feature>
<dbReference type="EMBL" id="QJVJ01000018">
    <property type="protein sequence ID" value="PYI50522.1"/>
    <property type="molecule type" value="Genomic_DNA"/>
</dbReference>
<keyword evidence="3" id="KW-1185">Reference proteome</keyword>
<organism evidence="2 3">
    <name type="scientific">Paenibacillus flagellatus</name>
    <dbReference type="NCBI Taxonomy" id="2211139"/>
    <lineage>
        <taxon>Bacteria</taxon>
        <taxon>Bacillati</taxon>
        <taxon>Bacillota</taxon>
        <taxon>Bacilli</taxon>
        <taxon>Bacillales</taxon>
        <taxon>Paenibacillaceae</taxon>
        <taxon>Paenibacillus</taxon>
    </lineage>
</organism>
<dbReference type="PANTHER" id="PTHR46438">
    <property type="entry name" value="ALPHA/BETA-HYDROLASES SUPERFAMILY PROTEIN"/>
    <property type="match status" value="1"/>
</dbReference>
<reference evidence="2 3" key="1">
    <citation type="submission" date="2018-05" db="EMBL/GenBank/DDBJ databases">
        <title>Paenibacillus flagellatus sp. nov., isolated from selenium mineral soil.</title>
        <authorList>
            <person name="Dai X."/>
        </authorList>
    </citation>
    <scope>NUCLEOTIDE SEQUENCE [LARGE SCALE GENOMIC DNA]</scope>
    <source>
        <strain evidence="2 3">DXL2</strain>
    </source>
</reference>
<accession>A0A2V5JWG1</accession>
<keyword evidence="2" id="KW-0378">Hydrolase</keyword>
<evidence type="ECO:0000313" key="2">
    <source>
        <dbReference type="EMBL" id="PYI50522.1"/>
    </source>
</evidence>
<dbReference type="Gene3D" id="3.40.50.1820">
    <property type="entry name" value="alpha/beta hydrolase"/>
    <property type="match status" value="1"/>
</dbReference>
<dbReference type="Proteomes" id="UP000247476">
    <property type="component" value="Unassembled WGS sequence"/>
</dbReference>
<dbReference type="PRINTS" id="PR00111">
    <property type="entry name" value="ABHYDROLASE"/>
</dbReference>
<dbReference type="RefSeq" id="WP_110843537.1">
    <property type="nucleotide sequence ID" value="NZ_QJVJ01000018.1"/>
</dbReference>
<evidence type="ECO:0000259" key="1">
    <source>
        <dbReference type="Pfam" id="PF12697"/>
    </source>
</evidence>
<dbReference type="OrthoDB" id="5513277at2"/>
<proteinExistence type="predicted"/>
<dbReference type="InterPro" id="IPR029058">
    <property type="entry name" value="AB_hydrolase_fold"/>
</dbReference>
<dbReference type="GO" id="GO:0016787">
    <property type="term" value="F:hydrolase activity"/>
    <property type="evidence" value="ECO:0007669"/>
    <property type="project" value="UniProtKB-KW"/>
</dbReference>
<dbReference type="InterPro" id="IPR000073">
    <property type="entry name" value="AB_hydrolase_1"/>
</dbReference>
<comment type="caution">
    <text evidence="2">The sequence shown here is derived from an EMBL/GenBank/DDBJ whole genome shotgun (WGS) entry which is preliminary data.</text>
</comment>
<evidence type="ECO:0000313" key="3">
    <source>
        <dbReference type="Proteomes" id="UP000247476"/>
    </source>
</evidence>
<dbReference type="Pfam" id="PF12697">
    <property type="entry name" value="Abhydrolase_6"/>
    <property type="match status" value="1"/>
</dbReference>
<dbReference type="AlphaFoldDB" id="A0A2V5JWG1"/>
<name>A0A2V5JWG1_9BACL</name>
<dbReference type="SUPFAM" id="SSF53474">
    <property type="entry name" value="alpha/beta-Hydrolases"/>
    <property type="match status" value="1"/>
</dbReference>
<gene>
    <name evidence="2" type="ORF">DLM86_28900</name>
</gene>
<protein>
    <submittedName>
        <fullName evidence="2">Alpha/beta hydrolase</fullName>
    </submittedName>
</protein>
<sequence length="295" mass="32672">MESIYRKPEYEDVYVRAYDRTLSEWSVPYETFYVRTSFGETHVIAAGPKEGKPLVLLHGFGFGSTHWIDNIAALSESRRVYALDFAGDTNKSKATKRIATREEGAAWFAETLDGLGLEVPDVIGLSYGGFLALLFAIALPERVGRIAAISPGASLRPQSKRFFFRCMMAGFFPSAKRIERLMDYMTGPGHTINRTVKDQFVVTMQTCLPRIRLFAGTFTDEELGRIRCPALILVGEHEVQYDAAQAVARAEAVIPGVRTVLVPGAGHGLPMECPELVNELLLDFLHESAAARKHA</sequence>